<feature type="compositionally biased region" description="Polar residues" evidence="2">
    <location>
        <begin position="339"/>
        <end position="351"/>
    </location>
</feature>
<dbReference type="STRING" id="1531966.A0A0A1T2P0"/>
<feature type="compositionally biased region" description="Basic and acidic residues" evidence="2">
    <location>
        <begin position="894"/>
        <end position="922"/>
    </location>
</feature>
<dbReference type="OrthoDB" id="5572782at2759"/>
<evidence type="ECO:0000256" key="3">
    <source>
        <dbReference type="SAM" id="SignalP"/>
    </source>
</evidence>
<feature type="region of interest" description="Disordered" evidence="2">
    <location>
        <begin position="242"/>
        <end position="279"/>
    </location>
</feature>
<feature type="signal peptide" evidence="3">
    <location>
        <begin position="1"/>
        <end position="27"/>
    </location>
</feature>
<keyword evidence="6" id="KW-1185">Reference proteome</keyword>
<keyword evidence="3" id="KW-0732">Signal</keyword>
<dbReference type="InterPro" id="IPR003961">
    <property type="entry name" value="FN3_dom"/>
</dbReference>
<evidence type="ECO:0000313" key="6">
    <source>
        <dbReference type="Proteomes" id="UP000039046"/>
    </source>
</evidence>
<keyword evidence="1" id="KW-0175">Coiled coil</keyword>
<dbReference type="CDD" id="cd06503">
    <property type="entry name" value="ATP-synt_Fo_b"/>
    <property type="match status" value="1"/>
</dbReference>
<dbReference type="PANTHER" id="PTHR47357">
    <property type="entry name" value="COP1-INTERACTIVE PROTEIN 1"/>
    <property type="match status" value="1"/>
</dbReference>
<evidence type="ECO:0000256" key="1">
    <source>
        <dbReference type="SAM" id="Coils"/>
    </source>
</evidence>
<gene>
    <name evidence="5" type="ORF">VHEMI04932</name>
</gene>
<feature type="compositionally biased region" description="Basic and acidic residues" evidence="2">
    <location>
        <begin position="354"/>
        <end position="412"/>
    </location>
</feature>
<feature type="region of interest" description="Disordered" evidence="2">
    <location>
        <begin position="310"/>
        <end position="412"/>
    </location>
</feature>
<dbReference type="SUPFAM" id="SSF49265">
    <property type="entry name" value="Fibronectin type III"/>
    <property type="match status" value="1"/>
</dbReference>
<reference evidence="5 6" key="1">
    <citation type="journal article" date="2015" name="Genome Announc.">
        <title>Draft Genome Sequence and Gene Annotation of the Entomopathogenic Fungus Verticillium hemipterigenum.</title>
        <authorList>
            <person name="Horn F."/>
            <person name="Habel A."/>
            <person name="Scharf D.H."/>
            <person name="Dworschak J."/>
            <person name="Brakhage A.A."/>
            <person name="Guthke R."/>
            <person name="Hertweck C."/>
            <person name="Linde J."/>
        </authorList>
    </citation>
    <scope>NUCLEOTIDE SEQUENCE [LARGE SCALE GENOMIC DNA]</scope>
</reference>
<feature type="region of interest" description="Disordered" evidence="2">
    <location>
        <begin position="694"/>
        <end position="1105"/>
    </location>
</feature>
<dbReference type="AlphaFoldDB" id="A0A0A1T2P0"/>
<evidence type="ECO:0000313" key="5">
    <source>
        <dbReference type="EMBL" id="CEJ88929.1"/>
    </source>
</evidence>
<feature type="region of interest" description="Disordered" evidence="2">
    <location>
        <begin position="565"/>
        <end position="584"/>
    </location>
</feature>
<dbReference type="InterPro" id="IPR013783">
    <property type="entry name" value="Ig-like_fold"/>
</dbReference>
<feature type="compositionally biased region" description="Low complexity" evidence="2">
    <location>
        <begin position="638"/>
        <end position="656"/>
    </location>
</feature>
<feature type="region of interest" description="Disordered" evidence="2">
    <location>
        <begin position="595"/>
        <end position="681"/>
    </location>
</feature>
<feature type="compositionally biased region" description="Low complexity" evidence="2">
    <location>
        <begin position="995"/>
        <end position="1006"/>
    </location>
</feature>
<feature type="compositionally biased region" description="Basic and acidic residues" evidence="2">
    <location>
        <begin position="1086"/>
        <end position="1105"/>
    </location>
</feature>
<dbReference type="Gene3D" id="2.60.40.10">
    <property type="entry name" value="Immunoglobulins"/>
    <property type="match status" value="1"/>
</dbReference>
<feature type="compositionally biased region" description="Polar residues" evidence="2">
    <location>
        <begin position="969"/>
        <end position="982"/>
    </location>
</feature>
<feature type="compositionally biased region" description="Basic and acidic residues" evidence="2">
    <location>
        <begin position="319"/>
        <end position="338"/>
    </location>
</feature>
<feature type="coiled-coil region" evidence="1">
    <location>
        <begin position="481"/>
        <end position="508"/>
    </location>
</feature>
<feature type="compositionally biased region" description="Polar residues" evidence="2">
    <location>
        <begin position="264"/>
        <end position="274"/>
    </location>
</feature>
<protein>
    <recommendedName>
        <fullName evidence="4">Fibronectin type-III domain-containing protein</fullName>
    </recommendedName>
</protein>
<feature type="compositionally biased region" description="Low complexity" evidence="2">
    <location>
        <begin position="833"/>
        <end position="843"/>
    </location>
</feature>
<dbReference type="PROSITE" id="PS50853">
    <property type="entry name" value="FN3"/>
    <property type="match status" value="1"/>
</dbReference>
<dbReference type="GO" id="GO:0005856">
    <property type="term" value="C:cytoskeleton"/>
    <property type="evidence" value="ECO:0007669"/>
    <property type="project" value="TreeGrafter"/>
</dbReference>
<evidence type="ECO:0000256" key="2">
    <source>
        <dbReference type="SAM" id="MobiDB-lite"/>
    </source>
</evidence>
<feature type="region of interest" description="Disordered" evidence="2">
    <location>
        <begin position="446"/>
        <end position="465"/>
    </location>
</feature>
<dbReference type="EMBL" id="CDHN01000002">
    <property type="protein sequence ID" value="CEJ88929.1"/>
    <property type="molecule type" value="Genomic_DNA"/>
</dbReference>
<dbReference type="Proteomes" id="UP000039046">
    <property type="component" value="Unassembled WGS sequence"/>
</dbReference>
<dbReference type="InterPro" id="IPR036116">
    <property type="entry name" value="FN3_sf"/>
</dbReference>
<dbReference type="Pfam" id="PF00041">
    <property type="entry name" value="fn3"/>
    <property type="match status" value="1"/>
</dbReference>
<feature type="compositionally biased region" description="Acidic residues" evidence="2">
    <location>
        <begin position="615"/>
        <end position="627"/>
    </location>
</feature>
<feature type="compositionally biased region" description="Polar residues" evidence="2">
    <location>
        <begin position="1019"/>
        <end position="1035"/>
    </location>
</feature>
<feature type="compositionally biased region" description="Polar residues" evidence="2">
    <location>
        <begin position="876"/>
        <end position="886"/>
    </location>
</feature>
<accession>A0A0A1T2P0</accession>
<evidence type="ECO:0000259" key="4">
    <source>
        <dbReference type="PROSITE" id="PS50853"/>
    </source>
</evidence>
<proteinExistence type="predicted"/>
<sequence length="1105" mass="121017">MAWETPAWVASILSVIGYLWIRPESFADNSLYSVVCAIIFIIDPPRQVHKAFLAWYASLADFQMSDLVTKHFTVVLLVLAVTWLLKRSLQTIWKPVPELVNILGVDIPQTPDVSLAGIRSDAATLTWTKPPPNRPVAKYTIQVNGVHVGESPGNEVAITVTGLKPDHFYNIRVVAVGPNYFQAGSPVIRLRTFDKDGRPRQGTIGSPPGSINNDQHINSLNQVDGSAATLPTVEAATAIEALSSGARDGSQTSASQRKNRRHSPSITNSEQGSSKKFAVEDQDISLDELNERFEAIRKEIDETLAQYAKDEADAAQQEADLKEERDKKRQAVREKEEQTAQLKAQGRTTMEQMRATEKERNKLMAQLREKEAKKDKVKDNITDLGGESDKMKADRQKFDKQKSELSKKRDSTVKALNKANAELQDKCAQLEAELKDKGKQLQDLKATREKLPGADDEQVKEHDAKLSRDWEVKRKDIHTRLVTELKQAHQLEQQTRSLEEELAYLQQQASAAFMAASVRPPSVDFLANNQPAARRSSLGAVASTIVSRPSPTQVMPIDPSYPSPPPFSHAPFAPGLFTDTVDDDDDSAQAEVDLRIAAGPLSPTAQDYLPSNIFDDMDDSEPGEDDYIGGIDHGGATPDPQSPASSSLSINAFSSPHGSSHNLPYQQPIGLPPTASPASGHRFTNLLSTFQRNRGARHSTDQGPPIGSLKSGQSQSFPRVSEVDEPVESKKKINFPWMGRASAGPDGSIGSSSKFSSRRVNPLRHSTGAPFPDADPDSRPSSITSMDLPRPSTDSGSIWGNPGDSGGPKNRLWLGDGRWPSRNGSRRPSVHGSTSALTTTLASADDEILDERDLLDPQTSPSQVGVIGSRVPGPSRSLSQRLNPNAPTFMGQIFRRDKDGDRSFGRKDKDRSKDKKRDERAPDGSAPSIEFTPSLDESPADSRISRDAYSVHTQTSVSESHDSFILDPNTPSDLQSNAGSATKDQENVVRKLFRKGSSSKFSLSSRLGKDSGLFKKGPGSTTNSDRNLSADQRSSIGDIDDLGEDVQFGRSYDSMTSSPVLVPAKSKDSKESRMSSWRFSMRKKGRDGMLKEKESIELDRPTDEE</sequence>
<dbReference type="PANTHER" id="PTHR47357:SF1">
    <property type="entry name" value="SPINDLE POLE BODY COMPONENT 110"/>
    <property type="match status" value="1"/>
</dbReference>
<feature type="region of interest" description="Disordered" evidence="2">
    <location>
        <begin position="193"/>
        <end position="214"/>
    </location>
</feature>
<dbReference type="GO" id="GO:0005200">
    <property type="term" value="F:structural constituent of cytoskeleton"/>
    <property type="evidence" value="ECO:0007669"/>
    <property type="project" value="TreeGrafter"/>
</dbReference>
<feature type="domain" description="Fibronectin type-III" evidence="4">
    <location>
        <begin position="107"/>
        <end position="195"/>
    </location>
</feature>
<dbReference type="SMART" id="SM00060">
    <property type="entry name" value="FN3"/>
    <property type="match status" value="1"/>
</dbReference>
<organism evidence="5 6">
    <name type="scientific">[Torrubiella] hemipterigena</name>
    <dbReference type="NCBI Taxonomy" id="1531966"/>
    <lineage>
        <taxon>Eukaryota</taxon>
        <taxon>Fungi</taxon>
        <taxon>Dikarya</taxon>
        <taxon>Ascomycota</taxon>
        <taxon>Pezizomycotina</taxon>
        <taxon>Sordariomycetes</taxon>
        <taxon>Hypocreomycetidae</taxon>
        <taxon>Hypocreales</taxon>
        <taxon>Clavicipitaceae</taxon>
        <taxon>Clavicipitaceae incertae sedis</taxon>
        <taxon>'Torrubiella' clade</taxon>
    </lineage>
</organism>
<dbReference type="CDD" id="cd00063">
    <property type="entry name" value="FN3"/>
    <property type="match status" value="1"/>
</dbReference>
<feature type="chain" id="PRO_5001979327" description="Fibronectin type-III domain-containing protein" evidence="3">
    <location>
        <begin position="28"/>
        <end position="1105"/>
    </location>
</feature>
<name>A0A0A1T2P0_9HYPO</name>
<dbReference type="HOGENOM" id="CLU_005801_0_0_1"/>